<organism evidence="2">
    <name type="scientific">Anguilla anguilla</name>
    <name type="common">European freshwater eel</name>
    <name type="synonym">Muraena anguilla</name>
    <dbReference type="NCBI Taxonomy" id="7936"/>
    <lineage>
        <taxon>Eukaryota</taxon>
        <taxon>Metazoa</taxon>
        <taxon>Chordata</taxon>
        <taxon>Craniata</taxon>
        <taxon>Vertebrata</taxon>
        <taxon>Euteleostomi</taxon>
        <taxon>Actinopterygii</taxon>
        <taxon>Neopterygii</taxon>
        <taxon>Teleostei</taxon>
        <taxon>Anguilliformes</taxon>
        <taxon>Anguillidae</taxon>
        <taxon>Anguilla</taxon>
    </lineage>
</organism>
<proteinExistence type="predicted"/>
<sequence>MVLGVISAVVCCHGIAFVRNCYTLKISLWSVLAVGMLKFFFVLFVVF</sequence>
<reference evidence="2" key="2">
    <citation type="journal article" date="2015" name="Fish Shellfish Immunol.">
        <title>Early steps in the European eel (Anguilla anguilla)-Vibrio vulnificus interaction in the gills: Role of the RtxA13 toxin.</title>
        <authorList>
            <person name="Callol A."/>
            <person name="Pajuelo D."/>
            <person name="Ebbesson L."/>
            <person name="Teles M."/>
            <person name="MacKenzie S."/>
            <person name="Amaro C."/>
        </authorList>
    </citation>
    <scope>NUCLEOTIDE SEQUENCE</scope>
</reference>
<dbReference type="EMBL" id="GBXM01022638">
    <property type="protein sequence ID" value="JAH85939.1"/>
    <property type="molecule type" value="Transcribed_RNA"/>
</dbReference>
<keyword evidence="1" id="KW-1133">Transmembrane helix</keyword>
<accession>A0A0E9W6E0</accession>
<feature type="transmembrane region" description="Helical" evidence="1">
    <location>
        <begin position="26"/>
        <end position="46"/>
    </location>
</feature>
<keyword evidence="1" id="KW-0812">Transmembrane</keyword>
<dbReference type="AlphaFoldDB" id="A0A0E9W6E0"/>
<reference evidence="2" key="1">
    <citation type="submission" date="2014-11" db="EMBL/GenBank/DDBJ databases">
        <authorList>
            <person name="Amaro Gonzalez C."/>
        </authorList>
    </citation>
    <scope>NUCLEOTIDE SEQUENCE</scope>
</reference>
<protein>
    <submittedName>
        <fullName evidence="2">Uncharacterized protein</fullName>
    </submittedName>
</protein>
<name>A0A0E9W6E0_ANGAN</name>
<evidence type="ECO:0000256" key="1">
    <source>
        <dbReference type="SAM" id="Phobius"/>
    </source>
</evidence>
<keyword evidence="1" id="KW-0472">Membrane</keyword>
<evidence type="ECO:0000313" key="2">
    <source>
        <dbReference type="EMBL" id="JAH85939.1"/>
    </source>
</evidence>